<evidence type="ECO:0000313" key="3">
    <source>
        <dbReference type="EMBL" id="OMJ66547.1"/>
    </source>
</evidence>
<dbReference type="Gene3D" id="1.25.40.10">
    <property type="entry name" value="Tetratricopeptide repeat domain"/>
    <property type="match status" value="1"/>
</dbReference>
<comment type="caution">
    <text evidence="3">The sequence shown here is derived from an EMBL/GenBank/DDBJ whole genome shotgun (WGS) entry which is preliminary data.</text>
</comment>
<keyword evidence="4" id="KW-1185">Reference proteome</keyword>
<protein>
    <submittedName>
        <fullName evidence="3">Uncharacterized protein</fullName>
    </submittedName>
</protein>
<dbReference type="AlphaFoldDB" id="A0A1R2APV5"/>
<dbReference type="EMBL" id="MPUH01001690">
    <property type="protein sequence ID" value="OMJ66547.1"/>
    <property type="molecule type" value="Genomic_DNA"/>
</dbReference>
<sequence>MNKELFPELDGLYTSASWDELLKRSSDNSNPEILYYKALALQQLKKFDEALIVYNSLYSFNAPSLREIDYNIGLCHYHLGSLPEAAEFLKKYLLSNPQHPHIYLHLCKVLFTLKAYEEINEACEKADVWRVKYIPYYIWATALYKLKKEKKAHSILIINMSENPKKSEDWLLLGKVLERCGYLLDAKNCYERSLHYNMLCKKAKKHIQKIRETRKKSFFMPDEKHFIELDEPITPKVPRIKSRNCEELACVVF</sequence>
<accession>A0A1R2APV5</accession>
<dbReference type="InterPro" id="IPR011990">
    <property type="entry name" value="TPR-like_helical_dom_sf"/>
</dbReference>
<evidence type="ECO:0000313" key="4">
    <source>
        <dbReference type="Proteomes" id="UP000187209"/>
    </source>
</evidence>
<organism evidence="3 4">
    <name type="scientific">Stentor coeruleus</name>
    <dbReference type="NCBI Taxonomy" id="5963"/>
    <lineage>
        <taxon>Eukaryota</taxon>
        <taxon>Sar</taxon>
        <taxon>Alveolata</taxon>
        <taxon>Ciliophora</taxon>
        <taxon>Postciliodesmatophora</taxon>
        <taxon>Heterotrichea</taxon>
        <taxon>Heterotrichida</taxon>
        <taxon>Stentoridae</taxon>
        <taxon>Stentor</taxon>
    </lineage>
</organism>
<gene>
    <name evidence="3" type="ORF">SteCoe_36567</name>
</gene>
<evidence type="ECO:0000256" key="2">
    <source>
        <dbReference type="ARBA" id="ARBA00038210"/>
    </source>
</evidence>
<dbReference type="OrthoDB" id="319304at2759"/>
<proteinExistence type="inferred from homology"/>
<dbReference type="Proteomes" id="UP000187209">
    <property type="component" value="Unassembled WGS sequence"/>
</dbReference>
<evidence type="ECO:0000256" key="1">
    <source>
        <dbReference type="ARBA" id="ARBA00022803"/>
    </source>
</evidence>
<dbReference type="PANTHER" id="PTHR12558:SF13">
    <property type="entry name" value="CELL DIVISION CYCLE PROTEIN 27 HOMOLOG"/>
    <property type="match status" value="1"/>
</dbReference>
<name>A0A1R2APV5_9CILI</name>
<reference evidence="3 4" key="1">
    <citation type="submission" date="2016-11" db="EMBL/GenBank/DDBJ databases">
        <title>The macronuclear genome of Stentor coeruleus: a giant cell with tiny introns.</title>
        <authorList>
            <person name="Slabodnick M."/>
            <person name="Ruby J.G."/>
            <person name="Reiff S.B."/>
            <person name="Swart E.C."/>
            <person name="Gosai S."/>
            <person name="Prabakaran S."/>
            <person name="Witkowska E."/>
            <person name="Larue G.E."/>
            <person name="Fisher S."/>
            <person name="Freeman R.M."/>
            <person name="Gunawardena J."/>
            <person name="Chu W."/>
            <person name="Stover N.A."/>
            <person name="Gregory B.D."/>
            <person name="Nowacki M."/>
            <person name="Derisi J."/>
            <person name="Roy S.W."/>
            <person name="Marshall W.F."/>
            <person name="Sood P."/>
        </authorList>
    </citation>
    <scope>NUCLEOTIDE SEQUENCE [LARGE SCALE GENOMIC DNA]</scope>
    <source>
        <strain evidence="3">WM001</strain>
    </source>
</reference>
<dbReference type="Pfam" id="PF13432">
    <property type="entry name" value="TPR_16"/>
    <property type="match status" value="1"/>
</dbReference>
<dbReference type="PANTHER" id="PTHR12558">
    <property type="entry name" value="CELL DIVISION CYCLE 16,23,27"/>
    <property type="match status" value="1"/>
</dbReference>
<comment type="similarity">
    <text evidence="2">Belongs to the APC3/CDC27 family.</text>
</comment>
<dbReference type="SUPFAM" id="SSF48452">
    <property type="entry name" value="TPR-like"/>
    <property type="match status" value="1"/>
</dbReference>
<keyword evidence="1" id="KW-0802">TPR repeat</keyword>